<dbReference type="Proteomes" id="UP001431963">
    <property type="component" value="Unassembled WGS sequence"/>
</dbReference>
<gene>
    <name evidence="1" type="ORF">V6590_20540</name>
</gene>
<proteinExistence type="predicted"/>
<feature type="non-terminal residue" evidence="1">
    <location>
        <position position="1"/>
    </location>
</feature>
<dbReference type="EMBL" id="JBALHR010000035">
    <property type="protein sequence ID" value="MEH7830541.1"/>
    <property type="molecule type" value="Genomic_DNA"/>
</dbReference>
<name>A0ABU8C0S9_9RHOB</name>
<evidence type="ECO:0000313" key="1">
    <source>
        <dbReference type="EMBL" id="MEH7830541.1"/>
    </source>
</evidence>
<reference evidence="1" key="1">
    <citation type="submission" date="2024-02" db="EMBL/GenBank/DDBJ databases">
        <title>Genome sequences of strain Gemmobacter sp. JM10B15.</title>
        <authorList>
            <person name="Zhang M."/>
        </authorList>
    </citation>
    <scope>NUCLEOTIDE SEQUENCE</scope>
    <source>
        <strain evidence="1">JM10B15</strain>
    </source>
</reference>
<protein>
    <submittedName>
        <fullName evidence="1">Uncharacterized protein</fullName>
    </submittedName>
</protein>
<evidence type="ECO:0000313" key="2">
    <source>
        <dbReference type="Proteomes" id="UP001431963"/>
    </source>
</evidence>
<accession>A0ABU8C0S9</accession>
<comment type="caution">
    <text evidence="1">The sequence shown here is derived from an EMBL/GenBank/DDBJ whole genome shotgun (WGS) entry which is preliminary data.</text>
</comment>
<keyword evidence="2" id="KW-1185">Reference proteome</keyword>
<sequence length="108" mass="11731">ALWGHPEALCFRDDCSDRGFHGFLRIPLFGGYGLAMPTLFHTSHPGLAAALRRDPLWAQVSASLMGAHKARSCASIQRAAERKGQIGIGSMSGYGGHFRAVQGFRYVE</sequence>
<organism evidence="1 2">
    <name type="scientific">Gemmobacter denitrificans</name>
    <dbReference type="NCBI Taxonomy" id="3123040"/>
    <lineage>
        <taxon>Bacteria</taxon>
        <taxon>Pseudomonadati</taxon>
        <taxon>Pseudomonadota</taxon>
        <taxon>Alphaproteobacteria</taxon>
        <taxon>Rhodobacterales</taxon>
        <taxon>Paracoccaceae</taxon>
        <taxon>Gemmobacter</taxon>
    </lineage>
</organism>